<evidence type="ECO:0000259" key="4">
    <source>
        <dbReference type="SMART" id="SM00796"/>
    </source>
</evidence>
<dbReference type="SUPFAM" id="SSF160467">
    <property type="entry name" value="PH0987 N-terminal domain-like"/>
    <property type="match status" value="1"/>
</dbReference>
<dbReference type="PANTHER" id="PTHR34698">
    <property type="entry name" value="5-OXOPROLINASE SUBUNIT B"/>
    <property type="match status" value="1"/>
</dbReference>
<feature type="domain" description="Carboxyltransferase" evidence="4">
    <location>
        <begin position="5"/>
        <end position="202"/>
    </location>
</feature>
<name>A0A6M0QR29_9RHOB</name>
<evidence type="ECO:0000313" key="5">
    <source>
        <dbReference type="EMBL" id="NEY89959.1"/>
    </source>
</evidence>
<dbReference type="RefSeq" id="WP_164624010.1">
    <property type="nucleotide sequence ID" value="NZ_JAAIVJ010000003.1"/>
</dbReference>
<keyword evidence="1" id="KW-0547">Nucleotide-binding</keyword>
<evidence type="ECO:0000256" key="3">
    <source>
        <dbReference type="ARBA" id="ARBA00022840"/>
    </source>
</evidence>
<dbReference type="SUPFAM" id="SSF50891">
    <property type="entry name" value="Cyclophilin-like"/>
    <property type="match status" value="1"/>
</dbReference>
<organism evidence="5 6">
    <name type="scientific">Tabrizicola oligotrophica</name>
    <dbReference type="NCBI Taxonomy" id="2710650"/>
    <lineage>
        <taxon>Bacteria</taxon>
        <taxon>Pseudomonadati</taxon>
        <taxon>Pseudomonadota</taxon>
        <taxon>Alphaproteobacteria</taxon>
        <taxon>Rhodobacterales</taxon>
        <taxon>Paracoccaceae</taxon>
        <taxon>Tabrizicola</taxon>
    </lineage>
</organism>
<dbReference type="Pfam" id="PF02682">
    <property type="entry name" value="CT_C_D"/>
    <property type="match status" value="1"/>
</dbReference>
<evidence type="ECO:0000313" key="6">
    <source>
        <dbReference type="Proteomes" id="UP000477782"/>
    </source>
</evidence>
<dbReference type="Gene3D" id="3.30.1360.40">
    <property type="match status" value="1"/>
</dbReference>
<proteinExistence type="predicted"/>
<keyword evidence="3" id="KW-0067">ATP-binding</keyword>
<gene>
    <name evidence="5" type="ORF">G4Z14_06570</name>
</gene>
<dbReference type="EMBL" id="JAAIVJ010000003">
    <property type="protein sequence ID" value="NEY89959.1"/>
    <property type="molecule type" value="Genomic_DNA"/>
</dbReference>
<dbReference type="GO" id="GO:0016787">
    <property type="term" value="F:hydrolase activity"/>
    <property type="evidence" value="ECO:0007669"/>
    <property type="project" value="UniProtKB-KW"/>
</dbReference>
<dbReference type="PANTHER" id="PTHR34698:SF2">
    <property type="entry name" value="5-OXOPROLINASE SUBUNIT B"/>
    <property type="match status" value="1"/>
</dbReference>
<keyword evidence="2 5" id="KW-0378">Hydrolase</keyword>
<dbReference type="SMART" id="SM00796">
    <property type="entry name" value="AHS1"/>
    <property type="match status" value="1"/>
</dbReference>
<accession>A0A6M0QR29</accession>
<evidence type="ECO:0000256" key="2">
    <source>
        <dbReference type="ARBA" id="ARBA00022801"/>
    </source>
</evidence>
<protein>
    <submittedName>
        <fullName evidence="5">Allophanate hydrolase subunit 1</fullName>
    </submittedName>
</protein>
<dbReference type="Proteomes" id="UP000477782">
    <property type="component" value="Unassembled WGS sequence"/>
</dbReference>
<dbReference type="GO" id="GO:0005524">
    <property type="term" value="F:ATP binding"/>
    <property type="evidence" value="ECO:0007669"/>
    <property type="project" value="UniProtKB-KW"/>
</dbReference>
<keyword evidence="6" id="KW-1185">Reference proteome</keyword>
<evidence type="ECO:0000256" key="1">
    <source>
        <dbReference type="ARBA" id="ARBA00022741"/>
    </source>
</evidence>
<dbReference type="InterPro" id="IPR010016">
    <property type="entry name" value="PxpB"/>
</dbReference>
<sequence length="215" mass="22831">MTQAPLFRPVAEHGLLVEFGDRLEEATHAAVLRLDQALAADPFPGFAEAIPAYVNLLVRFDPLVTDHVRVAAHLQALLRQPAGAAQAGALRTVDVVYDGPDLAEVAALSGLTTGQVIATHLSGAYRVALYGFAPGYAYLSGLPDPIRLPRKEAAIRGVPAGSVIIAAGQCIVTTLTMPTGWWIIGHSPTPILDPNGPRPFLFDVGDRVQFRQVTA</sequence>
<dbReference type="InterPro" id="IPR029000">
    <property type="entry name" value="Cyclophilin-like_dom_sf"/>
</dbReference>
<reference evidence="5 6" key="1">
    <citation type="submission" date="2020-02" db="EMBL/GenBank/DDBJ databases">
        <authorList>
            <person name="Chen W.-M."/>
        </authorList>
    </citation>
    <scope>NUCLEOTIDE SEQUENCE [LARGE SCALE GENOMIC DNA]</scope>
    <source>
        <strain evidence="5 6">KMS-5</strain>
    </source>
</reference>
<dbReference type="Gene3D" id="2.40.100.10">
    <property type="entry name" value="Cyclophilin-like"/>
    <property type="match status" value="1"/>
</dbReference>
<dbReference type="InterPro" id="IPR003833">
    <property type="entry name" value="CT_C_D"/>
</dbReference>
<comment type="caution">
    <text evidence="5">The sequence shown here is derived from an EMBL/GenBank/DDBJ whole genome shotgun (WGS) entry which is preliminary data.</text>
</comment>
<dbReference type="AlphaFoldDB" id="A0A6M0QR29"/>